<evidence type="ECO:0000259" key="1">
    <source>
        <dbReference type="PROSITE" id="PS50994"/>
    </source>
</evidence>
<sequence length="615" mass="71292">MDAILKEELELDITSSTFWTDSKIVLGYVKNETKRFHVFVANRLSIIRQLSWPEQWHHVAGVENPADIASRGCNADEVRNNGWLTGPEFLSKHKSEWCCEDQNFQVIEEDPEIKGQNTVSHGCTVSKHRWEKTKMEWSPVERLVDHYSDWYRLKRAVGWLLKIKKKLTGKDKSTTKQLELNDIEEAEKLLVRHAQREQRQNLLVGGIPSKELKQLNPYLDKDNIITVGGRVGKEINGSNQCIIMRGKISSLIVQHYHQIGHMGQEYTLAQLRQKFWIRRKDVKSVIHKCITCRKLNARPCRQQMGNLPMTRLWIGEAPFTNTGVDCFGPFPVRRGRSELKRYGCIFTCLTTRAIHMEILESLDTDSFLNGLRRFISRRGEPRTITSDNGGNFISGNKELSRGLKEMDHKKITGNLLKKGIMWKFNPPSSSHMGGIWERQIRNIRKTLTCLMREQTLTDETLHTFMCEVEAILNNRPITPVSEDPNDLKALKPAQLLMLNDGPLLPPCVTEQKDIYRRRWRQVQYLADTFWRRWTRQYLPGLQRRMKWHTPSPNLSVGDLVLLIEENMPRNLWPLGRIVQVHPGDDGLVRSVKLKTRSTVLTRPVTKIVVLEGKLY</sequence>
<dbReference type="STRING" id="7574.A0A1S3IV31"/>
<gene>
    <name evidence="3" type="primary">LOC106167742</name>
</gene>
<dbReference type="Gene3D" id="3.30.420.10">
    <property type="entry name" value="Ribonuclease H-like superfamily/Ribonuclease H"/>
    <property type="match status" value="1"/>
</dbReference>
<dbReference type="PANTHER" id="PTHR47331">
    <property type="entry name" value="PHD-TYPE DOMAIN-CONTAINING PROTEIN"/>
    <property type="match status" value="1"/>
</dbReference>
<protein>
    <submittedName>
        <fullName evidence="3">Uncharacterized protein LOC106167742</fullName>
    </submittedName>
</protein>
<dbReference type="InterPro" id="IPR041588">
    <property type="entry name" value="Integrase_H2C2"/>
</dbReference>
<dbReference type="InterPro" id="IPR001584">
    <property type="entry name" value="Integrase_cat-core"/>
</dbReference>
<dbReference type="Proteomes" id="UP000085678">
    <property type="component" value="Unplaced"/>
</dbReference>
<dbReference type="InParanoid" id="A0A1S3IV31"/>
<dbReference type="KEGG" id="lak:106167742"/>
<dbReference type="GO" id="GO:0015074">
    <property type="term" value="P:DNA integration"/>
    <property type="evidence" value="ECO:0007669"/>
    <property type="project" value="InterPro"/>
</dbReference>
<dbReference type="AlphaFoldDB" id="A0A1S3IV31"/>
<dbReference type="GeneID" id="106167742"/>
<proteinExistence type="predicted"/>
<evidence type="ECO:0000313" key="3">
    <source>
        <dbReference type="RefSeq" id="XP_013402057.1"/>
    </source>
</evidence>
<reference evidence="3" key="1">
    <citation type="submission" date="2025-08" db="UniProtKB">
        <authorList>
            <consortium name="RefSeq"/>
        </authorList>
    </citation>
    <scope>IDENTIFICATION</scope>
    <source>
        <tissue evidence="3">Gonads</tissue>
    </source>
</reference>
<dbReference type="Pfam" id="PF17921">
    <property type="entry name" value="Integrase_H2C2"/>
    <property type="match status" value="1"/>
</dbReference>
<dbReference type="InterPro" id="IPR040676">
    <property type="entry name" value="DUF5641"/>
</dbReference>
<dbReference type="SUPFAM" id="SSF53098">
    <property type="entry name" value="Ribonuclease H-like"/>
    <property type="match status" value="1"/>
</dbReference>
<name>A0A1S3IV31_LINAN</name>
<dbReference type="InterPro" id="IPR036397">
    <property type="entry name" value="RNaseH_sf"/>
</dbReference>
<dbReference type="Pfam" id="PF18701">
    <property type="entry name" value="DUF5641"/>
    <property type="match status" value="1"/>
</dbReference>
<keyword evidence="2" id="KW-1185">Reference proteome</keyword>
<dbReference type="PROSITE" id="PS50994">
    <property type="entry name" value="INTEGRASE"/>
    <property type="match status" value="1"/>
</dbReference>
<feature type="domain" description="Integrase catalytic" evidence="1">
    <location>
        <begin position="314"/>
        <end position="500"/>
    </location>
</feature>
<evidence type="ECO:0000313" key="2">
    <source>
        <dbReference type="Proteomes" id="UP000085678"/>
    </source>
</evidence>
<dbReference type="PANTHER" id="PTHR47331:SF1">
    <property type="entry name" value="GAG-LIKE PROTEIN"/>
    <property type="match status" value="1"/>
</dbReference>
<dbReference type="Gene3D" id="1.10.340.70">
    <property type="match status" value="1"/>
</dbReference>
<accession>A0A1S3IV31</accession>
<dbReference type="RefSeq" id="XP_013402057.1">
    <property type="nucleotide sequence ID" value="XM_013546603.1"/>
</dbReference>
<dbReference type="GO" id="GO:0003676">
    <property type="term" value="F:nucleic acid binding"/>
    <property type="evidence" value="ECO:0007669"/>
    <property type="project" value="InterPro"/>
</dbReference>
<dbReference type="InterPro" id="IPR012337">
    <property type="entry name" value="RNaseH-like_sf"/>
</dbReference>
<dbReference type="OrthoDB" id="10066543at2759"/>
<organism evidence="2 3">
    <name type="scientific">Lingula anatina</name>
    <name type="common">Brachiopod</name>
    <name type="synonym">Lingula unguis</name>
    <dbReference type="NCBI Taxonomy" id="7574"/>
    <lineage>
        <taxon>Eukaryota</taxon>
        <taxon>Metazoa</taxon>
        <taxon>Spiralia</taxon>
        <taxon>Lophotrochozoa</taxon>
        <taxon>Brachiopoda</taxon>
        <taxon>Linguliformea</taxon>
        <taxon>Lingulata</taxon>
        <taxon>Lingulida</taxon>
        <taxon>Linguloidea</taxon>
        <taxon>Lingulidae</taxon>
        <taxon>Lingula</taxon>
    </lineage>
</organism>